<dbReference type="InterPro" id="IPR041726">
    <property type="entry name" value="ACAD10_11_N"/>
</dbReference>
<feature type="domain" description="Aminoglycoside phosphotransferase" evidence="2">
    <location>
        <begin position="307"/>
        <end position="349"/>
    </location>
</feature>
<dbReference type="EMBL" id="CP058905">
    <property type="protein sequence ID" value="QLK00056.1"/>
    <property type="molecule type" value="Genomic_DNA"/>
</dbReference>
<name>A0A7D5YGV2_9ACTN</name>
<dbReference type="InterPro" id="IPR052898">
    <property type="entry name" value="ACAD10-like"/>
</dbReference>
<dbReference type="PANTHER" id="PTHR47829:SF1">
    <property type="entry name" value="HAD FAMILY PHOSPHATASE"/>
    <property type="match status" value="1"/>
</dbReference>
<dbReference type="GO" id="GO:0016740">
    <property type="term" value="F:transferase activity"/>
    <property type="evidence" value="ECO:0007669"/>
    <property type="project" value="UniProtKB-KW"/>
</dbReference>
<dbReference type="CDD" id="cd05154">
    <property type="entry name" value="ACAD10_11_N-like"/>
    <property type="match status" value="1"/>
</dbReference>
<reference evidence="3" key="1">
    <citation type="submission" date="2020-08" db="EMBL/GenBank/DDBJ databases">
        <title>A bifunctional nitrone conjugated secondary metabolite targeting the ribosome.</title>
        <authorList>
            <person name="Limbrick E.M."/>
            <person name="Graf M."/>
            <person name="Derewacz D.K."/>
            <person name="Nguyen F."/>
            <person name="Spraggins J.M."/>
            <person name="Wieland M."/>
            <person name="Ynigez-Gutierrez A.E."/>
            <person name="Reisman B.J."/>
            <person name="Zinshteyn B."/>
            <person name="McCulloch K."/>
            <person name="Iverson T.M."/>
            <person name="Green R."/>
            <person name="Wilson D.N."/>
            <person name="Bachmann B.O."/>
        </authorList>
    </citation>
    <scope>NUCLEOTIDE SEQUENCE</scope>
    <source>
        <strain evidence="3">Africana</strain>
    </source>
</reference>
<dbReference type="Pfam" id="PF01636">
    <property type="entry name" value="APH"/>
    <property type="match status" value="2"/>
</dbReference>
<accession>A0A7D5YGV2</accession>
<dbReference type="InterPro" id="IPR011009">
    <property type="entry name" value="Kinase-like_dom_sf"/>
</dbReference>
<keyword evidence="3" id="KW-0808">Transferase</keyword>
<evidence type="ECO:0000313" key="3">
    <source>
        <dbReference type="EMBL" id="QLK00056.1"/>
    </source>
</evidence>
<dbReference type="AlphaFoldDB" id="A0A7D5YGV2"/>
<dbReference type="InterPro" id="IPR002575">
    <property type="entry name" value="Aminoglycoside_PTrfase"/>
</dbReference>
<dbReference type="Gene3D" id="3.90.1200.10">
    <property type="match status" value="1"/>
</dbReference>
<evidence type="ECO:0000256" key="1">
    <source>
        <dbReference type="SAM" id="MobiDB-lite"/>
    </source>
</evidence>
<organism evidence="3">
    <name type="scientific">Micromonospora carbonacea</name>
    <dbReference type="NCBI Taxonomy" id="47853"/>
    <lineage>
        <taxon>Bacteria</taxon>
        <taxon>Bacillati</taxon>
        <taxon>Actinomycetota</taxon>
        <taxon>Actinomycetes</taxon>
        <taxon>Micromonosporales</taxon>
        <taxon>Micromonosporaceae</taxon>
        <taxon>Micromonospora</taxon>
    </lineage>
</organism>
<feature type="region of interest" description="Disordered" evidence="1">
    <location>
        <begin position="1"/>
        <end position="20"/>
    </location>
</feature>
<dbReference type="Gene3D" id="3.30.200.20">
    <property type="entry name" value="Phosphorylase Kinase, domain 1"/>
    <property type="match status" value="1"/>
</dbReference>
<gene>
    <name evidence="3" type="ORF">HZU44_08330</name>
</gene>
<protein>
    <submittedName>
        <fullName evidence="3">Phosphotransferase family protein</fullName>
    </submittedName>
</protein>
<feature type="domain" description="Aminoglycoside phosphotransferase" evidence="2">
    <location>
        <begin position="47"/>
        <end position="254"/>
    </location>
</feature>
<sequence>MTDPAVVDPRTGSGAGAGAPKGLDLDRLAAHLAVHRPELAGAPLRARLIAGGKSNLTYLLRCGEHATGRAGGQAGTPAHGQATGREVVLRRPPLGHVLATAHDMAREHRIISALAPTAVPVPAALLLCTDTGVIGAPFYLMEKVDGEVFRSRSQTDALTAGQRRDLAMTMVDTLADLHAVDPAAVGLADFGRPEGFLGRQVRRWAGQLDQSRSRPLPGIDELRDALAGSVPEGANAGRIVHGDYRLDNLLATVDTTTATTADGAAPATGATTTATAAGAAAGTTAAGADGAPLEGATAAAGPGAVSVRAVLDWEMATLGDPLADLGLLLTYWDVLGDSEAAAGNPVADGLGPRAGFPTGGELIERYARRADADVGPLHWHVALGCFKLAVICEGIHYRHTLGQTLGGGFDRIGDMVAPLVEHGLRAVREK</sequence>
<dbReference type="PANTHER" id="PTHR47829">
    <property type="entry name" value="HYDROLASE, PUTATIVE (AFU_ORTHOLOGUE AFUA_1G12880)-RELATED"/>
    <property type="match status" value="1"/>
</dbReference>
<evidence type="ECO:0000259" key="2">
    <source>
        <dbReference type="Pfam" id="PF01636"/>
    </source>
</evidence>
<dbReference type="SUPFAM" id="SSF56112">
    <property type="entry name" value="Protein kinase-like (PK-like)"/>
    <property type="match status" value="2"/>
</dbReference>
<proteinExistence type="predicted"/>